<comment type="caution">
    <text evidence="2">The sequence shown here is derived from an EMBL/GenBank/DDBJ whole genome shotgun (WGS) entry which is preliminary data.</text>
</comment>
<proteinExistence type="predicted"/>
<evidence type="ECO:0000313" key="2">
    <source>
        <dbReference type="EMBL" id="KAL0082569.1"/>
    </source>
</evidence>
<sequence>MGGSRERGAAKPSISPIDGVGTKRSGSVGALAKVFMATVAGTYSLKYIGWVAYGCACIITAVATACRCCCCCCCCCCFCFCFCCLVEHVIGFEAFLVRCSVGSVN</sequence>
<evidence type="ECO:0000256" key="1">
    <source>
        <dbReference type="SAM" id="MobiDB-lite"/>
    </source>
</evidence>
<organism evidence="2 3">
    <name type="scientific">Phycomyces blakesleeanus</name>
    <dbReference type="NCBI Taxonomy" id="4837"/>
    <lineage>
        <taxon>Eukaryota</taxon>
        <taxon>Fungi</taxon>
        <taxon>Fungi incertae sedis</taxon>
        <taxon>Mucoromycota</taxon>
        <taxon>Mucoromycotina</taxon>
        <taxon>Mucoromycetes</taxon>
        <taxon>Mucorales</taxon>
        <taxon>Phycomycetaceae</taxon>
        <taxon>Phycomyces</taxon>
    </lineage>
</organism>
<gene>
    <name evidence="2" type="ORF">J3Q64DRAFT_1752113</name>
</gene>
<feature type="region of interest" description="Disordered" evidence="1">
    <location>
        <begin position="1"/>
        <end position="24"/>
    </location>
</feature>
<accession>A0ABR3ATZ7</accession>
<name>A0ABR3ATZ7_PHYBL</name>
<evidence type="ECO:0000313" key="3">
    <source>
        <dbReference type="Proteomes" id="UP001448207"/>
    </source>
</evidence>
<dbReference type="Proteomes" id="UP001448207">
    <property type="component" value="Unassembled WGS sequence"/>
</dbReference>
<protein>
    <submittedName>
        <fullName evidence="2">Uncharacterized protein</fullName>
    </submittedName>
</protein>
<reference evidence="2 3" key="1">
    <citation type="submission" date="2024-04" db="EMBL/GenBank/DDBJ databases">
        <title>Symmetric and asymmetric DNA N6-adenine methylation regulates different biological responses in Mucorales.</title>
        <authorList>
            <consortium name="Lawrence Berkeley National Laboratory"/>
            <person name="Lax C."/>
            <person name="Mondo S.J."/>
            <person name="Osorio-Concepcion M."/>
            <person name="Muszewska A."/>
            <person name="Corrochano-Luque M."/>
            <person name="Gutierrez G."/>
            <person name="Riley R."/>
            <person name="Lipzen A."/>
            <person name="Guo J."/>
            <person name="Hundley H."/>
            <person name="Amirebrahimi M."/>
            <person name="Ng V."/>
            <person name="Lorenzo-Gutierrez D."/>
            <person name="Binder U."/>
            <person name="Yang J."/>
            <person name="Song Y."/>
            <person name="Canovas D."/>
            <person name="Navarro E."/>
            <person name="Freitag M."/>
            <person name="Gabaldon T."/>
            <person name="Grigoriev I.V."/>
            <person name="Corrochano L.M."/>
            <person name="Nicolas F.E."/>
            <person name="Garre V."/>
        </authorList>
    </citation>
    <scope>NUCLEOTIDE SEQUENCE [LARGE SCALE GENOMIC DNA]</scope>
    <source>
        <strain evidence="2 3">L51</strain>
    </source>
</reference>
<dbReference type="EMBL" id="JBCLYO010000015">
    <property type="protein sequence ID" value="KAL0082569.1"/>
    <property type="molecule type" value="Genomic_DNA"/>
</dbReference>
<feature type="non-terminal residue" evidence="2">
    <location>
        <position position="105"/>
    </location>
</feature>
<keyword evidence="3" id="KW-1185">Reference proteome</keyword>